<dbReference type="GO" id="GO:0000462">
    <property type="term" value="P:maturation of SSU-rRNA from tricistronic rRNA transcript (SSU-rRNA, 5.8S rRNA, LSU-rRNA)"/>
    <property type="evidence" value="ECO:0007669"/>
    <property type="project" value="TreeGrafter"/>
</dbReference>
<dbReference type="GO" id="GO:0030686">
    <property type="term" value="C:90S preribosome"/>
    <property type="evidence" value="ECO:0007669"/>
    <property type="project" value="TreeGrafter"/>
</dbReference>
<dbReference type="OMA" id="CRNVEQK"/>
<evidence type="ECO:0000313" key="12">
    <source>
        <dbReference type="Proteomes" id="UP000030742"/>
    </source>
</evidence>
<dbReference type="KEGG" id="dpa:109542773"/>
<gene>
    <name evidence="10" type="primary">109542773</name>
    <name evidence="9" type="ORF">D910_01893</name>
    <name evidence="8" type="ORF">YQE_10671</name>
</gene>
<accession>N6T510</accession>
<dbReference type="OrthoDB" id="448446at2759"/>
<dbReference type="GO" id="GO:0005730">
    <property type="term" value="C:nucleolus"/>
    <property type="evidence" value="ECO:0007669"/>
    <property type="project" value="UniProtKB-SubCell"/>
</dbReference>
<dbReference type="EnsemblMetazoa" id="XM_019912145.1">
    <property type="protein sequence ID" value="XP_019767704.1"/>
    <property type="gene ID" value="LOC109542773"/>
</dbReference>
<keyword evidence="6" id="KW-0687">Ribonucleoprotein</keyword>
<keyword evidence="5 6" id="KW-0539">Nucleus</keyword>
<dbReference type="Pfam" id="PF06102">
    <property type="entry name" value="RRP36"/>
    <property type="match status" value="1"/>
</dbReference>
<evidence type="ECO:0000256" key="1">
    <source>
        <dbReference type="ARBA" id="ARBA00004604"/>
    </source>
</evidence>
<reference evidence="11 12" key="1">
    <citation type="journal article" date="2013" name="Genome Biol.">
        <title>Draft genome of the mountain pine beetle, Dendroctonus ponderosae Hopkins, a major forest pest.</title>
        <authorList>
            <person name="Keeling C.I."/>
            <person name="Yuen M.M."/>
            <person name="Liao N.Y."/>
            <person name="Docking T.R."/>
            <person name="Chan S.K."/>
            <person name="Taylor G.A."/>
            <person name="Palmquist D.L."/>
            <person name="Jackman S.D."/>
            <person name="Nguyen A."/>
            <person name="Li M."/>
            <person name="Henderson H."/>
            <person name="Janes J.K."/>
            <person name="Zhao Y."/>
            <person name="Pandoh P."/>
            <person name="Moore R."/>
            <person name="Sperling F.A."/>
            <person name="Huber D.P."/>
            <person name="Birol I."/>
            <person name="Jones S.J."/>
            <person name="Bohlmann J."/>
        </authorList>
    </citation>
    <scope>NUCLEOTIDE SEQUENCE</scope>
</reference>
<organism evidence="8">
    <name type="scientific">Dendroctonus ponderosae</name>
    <name type="common">Mountain pine beetle</name>
    <dbReference type="NCBI Taxonomy" id="77166"/>
    <lineage>
        <taxon>Eukaryota</taxon>
        <taxon>Metazoa</taxon>
        <taxon>Ecdysozoa</taxon>
        <taxon>Arthropoda</taxon>
        <taxon>Hexapoda</taxon>
        <taxon>Insecta</taxon>
        <taxon>Pterygota</taxon>
        <taxon>Neoptera</taxon>
        <taxon>Endopterygota</taxon>
        <taxon>Coleoptera</taxon>
        <taxon>Polyphaga</taxon>
        <taxon>Cucujiformia</taxon>
        <taxon>Curculionidae</taxon>
        <taxon>Scolytinae</taxon>
        <taxon>Dendroctonus</taxon>
    </lineage>
</organism>
<evidence type="ECO:0000256" key="4">
    <source>
        <dbReference type="ARBA" id="ARBA00022552"/>
    </source>
</evidence>
<dbReference type="InterPro" id="IPR009292">
    <property type="entry name" value="RRP36"/>
</dbReference>
<evidence type="ECO:0000256" key="7">
    <source>
        <dbReference type="SAM" id="MobiDB-lite"/>
    </source>
</evidence>
<feature type="compositionally biased region" description="Basic and acidic residues" evidence="7">
    <location>
        <begin position="228"/>
        <end position="241"/>
    </location>
</feature>
<reference evidence="10" key="2">
    <citation type="submission" date="2024-08" db="UniProtKB">
        <authorList>
            <consortium name="EnsemblMetazoa"/>
        </authorList>
    </citation>
    <scope>IDENTIFICATION</scope>
</reference>
<name>N6T510_DENPD</name>
<keyword evidence="3 6" id="KW-0690">Ribosome biogenesis</keyword>
<keyword evidence="11" id="KW-1185">Reference proteome</keyword>
<dbReference type="EMBL" id="KB741212">
    <property type="protein sequence ID" value="ENN72733.1"/>
    <property type="molecule type" value="Genomic_DNA"/>
</dbReference>
<evidence type="ECO:0000256" key="5">
    <source>
        <dbReference type="ARBA" id="ARBA00023242"/>
    </source>
</evidence>
<comment type="subcellular location">
    <subcellularLocation>
        <location evidence="1 6">Nucleus</location>
        <location evidence="1 6">Nucleolus</location>
    </subcellularLocation>
</comment>
<dbReference type="AlphaFoldDB" id="N6T510"/>
<evidence type="ECO:0000313" key="8">
    <source>
        <dbReference type="EMBL" id="ENN72733.1"/>
    </source>
</evidence>
<dbReference type="Proteomes" id="UP000019118">
    <property type="component" value="Unassembled WGS sequence"/>
</dbReference>
<proteinExistence type="inferred from homology"/>
<evidence type="ECO:0000256" key="6">
    <source>
        <dbReference type="RuleBase" id="RU368027"/>
    </source>
</evidence>
<dbReference type="PANTHER" id="PTHR21738">
    <property type="entry name" value="RIBOSOMAL RNA PROCESSING PROTEIN 36 HOMOLOG"/>
    <property type="match status" value="1"/>
</dbReference>
<dbReference type="EMBL" id="KB631580">
    <property type="protein sequence ID" value="ERL84461.1"/>
    <property type="molecule type" value="Genomic_DNA"/>
</dbReference>
<dbReference type="Proteomes" id="UP000030742">
    <property type="component" value="Unassembled WGS sequence"/>
</dbReference>
<dbReference type="HOGENOM" id="CLU_048802_4_0_1"/>
<comment type="similarity">
    <text evidence="2 6">Belongs to the RRP36 family.</text>
</comment>
<evidence type="ECO:0000256" key="3">
    <source>
        <dbReference type="ARBA" id="ARBA00022517"/>
    </source>
</evidence>
<sequence length="241" mass="28254">MSDSEADADPQRRKIRENIAGMSFEELIKLKEKMGAKIYNQTVLGASQVKKAVDQKVVKRSNKNRPREITSKIRPKQIRAILESNTSSADLQSKAPASRDPRFDPSCGTLNKAIFKYNYTFLNELRQKERLALEKEYKECTNPERKNTIKFLIQRIDNQTREEEHLRKIDEKEGNEKREIRQKLKQGEKPVYKKKSVKTVENLVEKYEELKNTNKLQKHIQRRAKKVQVKDRKALEKIKGS</sequence>
<feature type="non-terminal residue" evidence="8">
    <location>
        <position position="1"/>
    </location>
</feature>
<evidence type="ECO:0000313" key="10">
    <source>
        <dbReference type="EnsemblMetazoa" id="XP_019767704.1"/>
    </source>
</evidence>
<keyword evidence="4 6" id="KW-0698">rRNA processing</keyword>
<evidence type="ECO:0000313" key="9">
    <source>
        <dbReference type="EMBL" id="ERL84461.1"/>
    </source>
</evidence>
<evidence type="ECO:0000313" key="11">
    <source>
        <dbReference type="Proteomes" id="UP000019118"/>
    </source>
</evidence>
<comment type="function">
    <text evidence="6">Component of the 90S pre-ribosome involved in the maturation of rRNAs. Required for early cleavages of the pre-RNAs in the 40S ribosomal subunit maturation pathway.</text>
</comment>
<evidence type="ECO:0000256" key="2">
    <source>
        <dbReference type="ARBA" id="ARBA00009418"/>
    </source>
</evidence>
<feature type="region of interest" description="Disordered" evidence="7">
    <location>
        <begin position="219"/>
        <end position="241"/>
    </location>
</feature>
<protein>
    <recommendedName>
        <fullName evidence="6">rRNA biogenesis protein RRP36</fullName>
    </recommendedName>
</protein>
<comment type="subunit">
    <text evidence="6">Associates with 90S and pre-40S pre-ribosomal particles.</text>
</comment>
<feature type="region of interest" description="Disordered" evidence="7">
    <location>
        <begin position="82"/>
        <end position="104"/>
    </location>
</feature>
<dbReference type="PANTHER" id="PTHR21738:SF0">
    <property type="entry name" value="RIBOSOMAL RNA PROCESSING PROTEIN 36 HOMOLOG"/>
    <property type="match status" value="1"/>
</dbReference>
<dbReference type="STRING" id="77166.N6T510"/>